<proteinExistence type="inferred from homology"/>
<dbReference type="InterPro" id="IPR020594">
    <property type="entry name" value="Ribosomal_bL9_bac/chp"/>
</dbReference>
<evidence type="ECO:0000256" key="4">
    <source>
        <dbReference type="ARBA" id="ARBA00022980"/>
    </source>
</evidence>
<dbReference type="Gene3D" id="3.10.430.100">
    <property type="entry name" value="Ribosomal protein L9, C-terminal domain"/>
    <property type="match status" value="1"/>
</dbReference>
<organism evidence="9 10">
    <name type="scientific">Amnibacterium endophyticum</name>
    <dbReference type="NCBI Taxonomy" id="2109337"/>
    <lineage>
        <taxon>Bacteria</taxon>
        <taxon>Bacillati</taxon>
        <taxon>Actinomycetota</taxon>
        <taxon>Actinomycetes</taxon>
        <taxon>Micrococcales</taxon>
        <taxon>Microbacteriaceae</taxon>
        <taxon>Amnibacterium</taxon>
    </lineage>
</organism>
<evidence type="ECO:0000313" key="10">
    <source>
        <dbReference type="Proteomes" id="UP001597347"/>
    </source>
</evidence>
<name>A0ABW4LBW8_9MICO</name>
<dbReference type="GO" id="GO:0005840">
    <property type="term" value="C:ribosome"/>
    <property type="evidence" value="ECO:0007669"/>
    <property type="project" value="UniProtKB-KW"/>
</dbReference>
<dbReference type="InterPro" id="IPR009027">
    <property type="entry name" value="Ribosomal_bL9/RNase_H1_N"/>
</dbReference>
<dbReference type="InterPro" id="IPR020069">
    <property type="entry name" value="Ribosomal_bL9_C"/>
</dbReference>
<dbReference type="RefSeq" id="WP_377931909.1">
    <property type="nucleotide sequence ID" value="NZ_JBHUEA010000003.1"/>
</dbReference>
<comment type="similarity">
    <text evidence="1 7">Belongs to the bacterial ribosomal protein bL9 family.</text>
</comment>
<dbReference type="EMBL" id="JBHUEA010000003">
    <property type="protein sequence ID" value="MFD1720517.1"/>
    <property type="molecule type" value="Genomic_DNA"/>
</dbReference>
<dbReference type="SUPFAM" id="SSF55653">
    <property type="entry name" value="Ribosomal protein L9 C-domain"/>
    <property type="match status" value="1"/>
</dbReference>
<dbReference type="InterPro" id="IPR036935">
    <property type="entry name" value="Ribosomal_bL9_N_sf"/>
</dbReference>
<evidence type="ECO:0000256" key="1">
    <source>
        <dbReference type="ARBA" id="ARBA00010605"/>
    </source>
</evidence>
<evidence type="ECO:0000256" key="3">
    <source>
        <dbReference type="ARBA" id="ARBA00022884"/>
    </source>
</evidence>
<dbReference type="InterPro" id="IPR000244">
    <property type="entry name" value="Ribosomal_bL9"/>
</dbReference>
<feature type="domain" description="Ribosomal protein L9" evidence="8">
    <location>
        <begin position="16"/>
        <end position="43"/>
    </location>
</feature>
<dbReference type="NCBIfam" id="TIGR00158">
    <property type="entry name" value="L9"/>
    <property type="match status" value="1"/>
</dbReference>
<keyword evidence="4 7" id="KW-0689">Ribosomal protein</keyword>
<sequence>MSTTKVILTHEVGGLGSAGDVVEVKGGYARNYLVPQGLATQWTRGGQKQVDAIAKARRAREAASIEEAQAHKQRLEAQPIRIEVRTGQAGRLFGSVSTGDVADAVSAAGLGSIDRRAVEFSSPVRSTGTHEATVRLRDDVRATLTLDVASTR</sequence>
<dbReference type="PROSITE" id="PS00651">
    <property type="entry name" value="RIBOSOMAL_L9"/>
    <property type="match status" value="1"/>
</dbReference>
<evidence type="ECO:0000313" key="9">
    <source>
        <dbReference type="EMBL" id="MFD1720517.1"/>
    </source>
</evidence>
<comment type="caution">
    <text evidence="9">The sequence shown here is derived from an EMBL/GenBank/DDBJ whole genome shotgun (WGS) entry which is preliminary data.</text>
</comment>
<evidence type="ECO:0000256" key="5">
    <source>
        <dbReference type="ARBA" id="ARBA00023274"/>
    </source>
</evidence>
<evidence type="ECO:0000256" key="6">
    <source>
        <dbReference type="ARBA" id="ARBA00035292"/>
    </source>
</evidence>
<dbReference type="SUPFAM" id="SSF55658">
    <property type="entry name" value="L9 N-domain-like"/>
    <property type="match status" value="1"/>
</dbReference>
<comment type="function">
    <text evidence="7">Binds to the 23S rRNA.</text>
</comment>
<accession>A0ABW4LBW8</accession>
<protein>
    <recommendedName>
        <fullName evidence="6 7">Large ribosomal subunit protein bL9</fullName>
    </recommendedName>
</protein>
<gene>
    <name evidence="7 9" type="primary">rplI</name>
    <name evidence="9" type="ORF">ACFSBI_03065</name>
</gene>
<dbReference type="Pfam" id="PF01281">
    <property type="entry name" value="Ribosomal_L9_N"/>
    <property type="match status" value="1"/>
</dbReference>
<keyword evidence="3 7" id="KW-0694">RNA-binding</keyword>
<evidence type="ECO:0000256" key="7">
    <source>
        <dbReference type="HAMAP-Rule" id="MF_00503"/>
    </source>
</evidence>
<dbReference type="Proteomes" id="UP001597347">
    <property type="component" value="Unassembled WGS sequence"/>
</dbReference>
<keyword evidence="2 7" id="KW-0699">rRNA-binding</keyword>
<dbReference type="Gene3D" id="3.40.5.10">
    <property type="entry name" value="Ribosomal protein L9, N-terminal domain"/>
    <property type="match status" value="1"/>
</dbReference>
<dbReference type="InterPro" id="IPR036791">
    <property type="entry name" value="Ribosomal_bL9_C_sf"/>
</dbReference>
<evidence type="ECO:0000256" key="2">
    <source>
        <dbReference type="ARBA" id="ARBA00022730"/>
    </source>
</evidence>
<keyword evidence="10" id="KW-1185">Reference proteome</keyword>
<reference evidence="10" key="1">
    <citation type="journal article" date="2019" name="Int. J. Syst. Evol. Microbiol.">
        <title>The Global Catalogue of Microorganisms (GCM) 10K type strain sequencing project: providing services to taxonomists for standard genome sequencing and annotation.</title>
        <authorList>
            <consortium name="The Broad Institute Genomics Platform"/>
            <consortium name="The Broad Institute Genome Sequencing Center for Infectious Disease"/>
            <person name="Wu L."/>
            <person name="Ma J."/>
        </authorList>
    </citation>
    <scope>NUCLEOTIDE SEQUENCE [LARGE SCALE GENOMIC DNA]</scope>
    <source>
        <strain evidence="10">CGMCC 1.12471</strain>
    </source>
</reference>
<keyword evidence="5 7" id="KW-0687">Ribonucleoprotein</keyword>
<evidence type="ECO:0000259" key="8">
    <source>
        <dbReference type="PROSITE" id="PS00651"/>
    </source>
</evidence>
<dbReference type="PANTHER" id="PTHR21368">
    <property type="entry name" value="50S RIBOSOMAL PROTEIN L9"/>
    <property type="match status" value="1"/>
</dbReference>
<dbReference type="InterPro" id="IPR020070">
    <property type="entry name" value="Ribosomal_bL9_N"/>
</dbReference>
<dbReference type="HAMAP" id="MF_00503">
    <property type="entry name" value="Ribosomal_bL9"/>
    <property type="match status" value="1"/>
</dbReference>
<dbReference type="Pfam" id="PF03948">
    <property type="entry name" value="Ribosomal_L9_C"/>
    <property type="match status" value="1"/>
</dbReference>